<evidence type="ECO:0000313" key="4">
    <source>
        <dbReference type="EMBL" id="MCI2241470.1"/>
    </source>
</evidence>
<name>A0ABS9WFX0_9ACTN</name>
<evidence type="ECO:0000259" key="3">
    <source>
        <dbReference type="Pfam" id="PF13439"/>
    </source>
</evidence>
<organism evidence="4 5">
    <name type="scientific">Adlercreutzia faecimuris</name>
    <dbReference type="NCBI Taxonomy" id="2897341"/>
    <lineage>
        <taxon>Bacteria</taxon>
        <taxon>Bacillati</taxon>
        <taxon>Actinomycetota</taxon>
        <taxon>Coriobacteriia</taxon>
        <taxon>Eggerthellales</taxon>
        <taxon>Eggerthellaceae</taxon>
        <taxon>Adlercreutzia</taxon>
    </lineage>
</organism>
<reference evidence="4" key="1">
    <citation type="submission" date="2021-11" db="EMBL/GenBank/DDBJ databases">
        <title>A Novel Adlercreutzia Species, isolated from a Allomyrina dichotoma larva feces.</title>
        <authorList>
            <person name="Suh M.K."/>
        </authorList>
    </citation>
    <scope>NUCLEOTIDE SEQUENCE</scope>
    <source>
        <strain evidence="4">JBNU-10</strain>
    </source>
</reference>
<dbReference type="InterPro" id="IPR028098">
    <property type="entry name" value="Glyco_trans_4-like_N"/>
</dbReference>
<evidence type="ECO:0000256" key="2">
    <source>
        <dbReference type="ARBA" id="ARBA00022679"/>
    </source>
</evidence>
<dbReference type="CDD" id="cd03801">
    <property type="entry name" value="GT4_PimA-like"/>
    <property type="match status" value="1"/>
</dbReference>
<dbReference type="Pfam" id="PF13692">
    <property type="entry name" value="Glyco_trans_1_4"/>
    <property type="match status" value="1"/>
</dbReference>
<dbReference type="PANTHER" id="PTHR12526">
    <property type="entry name" value="GLYCOSYLTRANSFERASE"/>
    <property type="match status" value="1"/>
</dbReference>
<evidence type="ECO:0000313" key="5">
    <source>
        <dbReference type="Proteomes" id="UP001430755"/>
    </source>
</evidence>
<keyword evidence="5" id="KW-1185">Reference proteome</keyword>
<sequence>MRILNVLAQKPDSTGSGTYLAQLVAAQRAFGHEAAVICGIGPDDVVTTLPADVEVRAVRFETEAVPFPVCGMSDAMPYRATRYRDLTPAQCALYEAAFTEALDAMDASFRPDVVLCHHLYLLTAIARERLEHRPMGAVCHSTDLRQMQTHGLERERIIAGVRGLDRVFALHEEQAREVADVYGVDPARIDVVGAGYDCRVFAPAGEEAPGGAEVGDPRPARIVFVGKITQKKGVASLLRALDAVEAPAGLEADLIGGSGSEAELAEITAQVAACRWPVRLQGRRDPAAVAAFNRAADVFVLPSLFEGLPLVVVEALACGCKVVVTDLPGLRPWLERHIPGAPVTYVAMPAMASIDEAEPAALPAFEERLARAIEQAIAAPRVACDASGASWERVTERIVGALAACRAR</sequence>
<evidence type="ECO:0000256" key="1">
    <source>
        <dbReference type="ARBA" id="ARBA00022676"/>
    </source>
</evidence>
<accession>A0ABS9WFX0</accession>
<dbReference type="Gene3D" id="3.40.50.2000">
    <property type="entry name" value="Glycogen Phosphorylase B"/>
    <property type="match status" value="2"/>
</dbReference>
<comment type="caution">
    <text evidence="4">The sequence shown here is derived from an EMBL/GenBank/DDBJ whole genome shotgun (WGS) entry which is preliminary data.</text>
</comment>
<dbReference type="Proteomes" id="UP001430755">
    <property type="component" value="Unassembled WGS sequence"/>
</dbReference>
<keyword evidence="2" id="KW-0808">Transferase</keyword>
<dbReference type="SUPFAM" id="SSF53756">
    <property type="entry name" value="UDP-Glycosyltransferase/glycogen phosphorylase"/>
    <property type="match status" value="1"/>
</dbReference>
<feature type="domain" description="Glycosyltransferase subfamily 4-like N-terminal" evidence="3">
    <location>
        <begin position="15"/>
        <end position="198"/>
    </location>
</feature>
<gene>
    <name evidence="4" type="ORF">LPT13_03765</name>
</gene>
<protein>
    <submittedName>
        <fullName evidence="4">Glycosyltransferase family 4 protein</fullName>
    </submittedName>
</protein>
<proteinExistence type="predicted"/>
<dbReference type="EMBL" id="JAJMLW010000001">
    <property type="protein sequence ID" value="MCI2241470.1"/>
    <property type="molecule type" value="Genomic_DNA"/>
</dbReference>
<dbReference type="Pfam" id="PF13439">
    <property type="entry name" value="Glyco_transf_4"/>
    <property type="match status" value="1"/>
</dbReference>
<dbReference type="RefSeq" id="WP_242163668.1">
    <property type="nucleotide sequence ID" value="NZ_JAJMLW010000001.1"/>
</dbReference>
<keyword evidence="1" id="KW-0328">Glycosyltransferase</keyword>